<dbReference type="Proteomes" id="UP000186019">
    <property type="component" value="Unassembled WGS sequence"/>
</dbReference>
<dbReference type="InterPro" id="IPR051455">
    <property type="entry name" value="Bact_solute-bind_prot3"/>
</dbReference>
<dbReference type="EMBL" id="FTNV01000001">
    <property type="protein sequence ID" value="SIR94279.1"/>
    <property type="molecule type" value="Genomic_DNA"/>
</dbReference>
<proteinExistence type="inferred from homology"/>
<feature type="chain" id="PRO_5009941526" evidence="4">
    <location>
        <begin position="23"/>
        <end position="339"/>
    </location>
</feature>
<evidence type="ECO:0000313" key="7">
    <source>
        <dbReference type="Proteomes" id="UP000186019"/>
    </source>
</evidence>
<gene>
    <name evidence="6" type="ORF">SAMN05421666_0685</name>
</gene>
<dbReference type="Pfam" id="PF00497">
    <property type="entry name" value="SBP_bac_3"/>
    <property type="match status" value="1"/>
</dbReference>
<comment type="similarity">
    <text evidence="1">Belongs to the bacterial solute-binding protein 3 family.</text>
</comment>
<sequence>MKKSVIFGALTVAGLSAGAAAAATLDDVKARGKLNCGVTTGLVGFAAPDANGEWQGFDVALCRAVAAAVLDDPTAIEFVPTTGKTRFTALASGEIDMLARNTTWTLSRDVDLKFEFTGVNYYDGQGFMVPKALGVSSAKDLDGATVCVQTGTTTELNLADYFRKNNISYEPVPIETNAEGNQQYLAGACDAYTTDMSGLASTRATFETPGDHVLLPEIISKEPLAPLVRHGDSEWADVVRWTLNALIAAEEAGITSANIGELSAQAGDAPEVNRILGTEGNLGEMLGLDNEWAKRAIMAGGNYGEIFEKNIGEGSPIGLARGLNAQWTDGGLLYSPPFR</sequence>
<protein>
    <submittedName>
        <fullName evidence="6">L-glutamine-binding protein /L-glutamate-binding protein /L-aspartate-binding protein /L-asparagine-binding protein</fullName>
    </submittedName>
</protein>
<dbReference type="AlphaFoldDB" id="A0A1N7F1T9"/>
<keyword evidence="7" id="KW-1185">Reference proteome</keyword>
<dbReference type="SMART" id="SM00062">
    <property type="entry name" value="PBPb"/>
    <property type="match status" value="1"/>
</dbReference>
<organism evidence="6 7">
    <name type="scientific">Roseovarius nanhaiticus</name>
    <dbReference type="NCBI Taxonomy" id="573024"/>
    <lineage>
        <taxon>Bacteria</taxon>
        <taxon>Pseudomonadati</taxon>
        <taxon>Pseudomonadota</taxon>
        <taxon>Alphaproteobacteria</taxon>
        <taxon>Rhodobacterales</taxon>
        <taxon>Roseobacteraceae</taxon>
        <taxon>Roseovarius</taxon>
    </lineage>
</organism>
<dbReference type="OrthoDB" id="9777941at2"/>
<feature type="domain" description="Solute-binding protein family 3/N-terminal" evidence="5">
    <location>
        <begin position="33"/>
        <end position="262"/>
    </location>
</feature>
<dbReference type="PANTHER" id="PTHR30085:SF7">
    <property type="entry name" value="AMINO-ACID ABC TRANSPORTER-BINDING PROTEIN YHDW-RELATED"/>
    <property type="match status" value="1"/>
</dbReference>
<evidence type="ECO:0000256" key="1">
    <source>
        <dbReference type="ARBA" id="ARBA00010333"/>
    </source>
</evidence>
<reference evidence="6 7" key="1">
    <citation type="submission" date="2017-01" db="EMBL/GenBank/DDBJ databases">
        <authorList>
            <person name="Mah S.A."/>
            <person name="Swanson W.J."/>
            <person name="Moy G.W."/>
            <person name="Vacquier V.D."/>
        </authorList>
    </citation>
    <scope>NUCLEOTIDE SEQUENCE [LARGE SCALE GENOMIC DNA]</scope>
    <source>
        <strain evidence="6 7">DSM 29590</strain>
    </source>
</reference>
<feature type="signal peptide" evidence="4">
    <location>
        <begin position="1"/>
        <end position="22"/>
    </location>
</feature>
<evidence type="ECO:0000256" key="3">
    <source>
        <dbReference type="ARBA" id="ARBA00022729"/>
    </source>
</evidence>
<dbReference type="InterPro" id="IPR001638">
    <property type="entry name" value="Solute-binding_3/MltF_N"/>
</dbReference>
<dbReference type="Gene3D" id="3.40.190.10">
    <property type="entry name" value="Periplasmic binding protein-like II"/>
    <property type="match status" value="2"/>
</dbReference>
<dbReference type="RefSeq" id="WP_076530971.1">
    <property type="nucleotide sequence ID" value="NZ_CANNEL010000001.1"/>
</dbReference>
<evidence type="ECO:0000256" key="2">
    <source>
        <dbReference type="ARBA" id="ARBA00022448"/>
    </source>
</evidence>
<evidence type="ECO:0000256" key="4">
    <source>
        <dbReference type="SAM" id="SignalP"/>
    </source>
</evidence>
<dbReference type="SUPFAM" id="SSF53850">
    <property type="entry name" value="Periplasmic binding protein-like II"/>
    <property type="match status" value="1"/>
</dbReference>
<dbReference type="PANTHER" id="PTHR30085">
    <property type="entry name" value="AMINO ACID ABC TRANSPORTER PERMEASE"/>
    <property type="match status" value="1"/>
</dbReference>
<evidence type="ECO:0000259" key="5">
    <source>
        <dbReference type="SMART" id="SM00062"/>
    </source>
</evidence>
<name>A0A1N7F1T9_9RHOB</name>
<dbReference type="GO" id="GO:0006865">
    <property type="term" value="P:amino acid transport"/>
    <property type="evidence" value="ECO:0007669"/>
    <property type="project" value="TreeGrafter"/>
</dbReference>
<dbReference type="STRING" id="573024.SAMN05216208_1450"/>
<keyword evidence="2" id="KW-0813">Transport</keyword>
<keyword evidence="3 4" id="KW-0732">Signal</keyword>
<dbReference type="CDD" id="cd13692">
    <property type="entry name" value="PBP2_BztA"/>
    <property type="match status" value="1"/>
</dbReference>
<accession>A0A1N7F1T9</accession>
<evidence type="ECO:0000313" key="6">
    <source>
        <dbReference type="EMBL" id="SIR94279.1"/>
    </source>
</evidence>